<feature type="domain" description="PPM-type phosphatase" evidence="2">
    <location>
        <begin position="61"/>
        <end position="256"/>
    </location>
</feature>
<keyword evidence="1" id="KW-0378">Hydrolase</keyword>
<dbReference type="OrthoDB" id="980492at2"/>
<name>A0A3D9L7C2_MARFU</name>
<evidence type="ECO:0000259" key="2">
    <source>
        <dbReference type="Pfam" id="PF07228"/>
    </source>
</evidence>
<dbReference type="PANTHER" id="PTHR43156">
    <property type="entry name" value="STAGE II SPORULATION PROTEIN E-RELATED"/>
    <property type="match status" value="1"/>
</dbReference>
<sequence>MNQERAYFNLGISNAEDATLKNYMSLFPEELIVSVLDAFIVNRPMSGKVGGDGFWVYQEGDDFYLAVFDCMGHGHLASMMTRIYTQTFQRIVQKDEVKDPGTILRYLHHKMDHRFRGKDNMQVGSGADVGLLKINLGVRKMEYAGAKMDLTHVRDGALGTIKADRMPIGELFEYNHDYHTRTVHLSDDTRTWFYLMSDGFKDLMGGPNGKKLGRKGVQEVLQQVNNRSSVDQREYLLGFLDEWSGSNMQLDDVLVIGFAL</sequence>
<dbReference type="RefSeq" id="WP_115867106.1">
    <property type="nucleotide sequence ID" value="NZ_QREG01000004.1"/>
</dbReference>
<dbReference type="InterPro" id="IPR052016">
    <property type="entry name" value="Bact_Sigma-Reg"/>
</dbReference>
<dbReference type="Proteomes" id="UP000256779">
    <property type="component" value="Unassembled WGS sequence"/>
</dbReference>
<dbReference type="PANTHER" id="PTHR43156:SF9">
    <property type="entry name" value="HAMP DOMAIN-CONTAINING PROTEIN"/>
    <property type="match status" value="1"/>
</dbReference>
<organism evidence="3 4">
    <name type="scientific">Marinoscillum furvescens DSM 4134</name>
    <dbReference type="NCBI Taxonomy" id="1122208"/>
    <lineage>
        <taxon>Bacteria</taxon>
        <taxon>Pseudomonadati</taxon>
        <taxon>Bacteroidota</taxon>
        <taxon>Cytophagia</taxon>
        <taxon>Cytophagales</taxon>
        <taxon>Reichenbachiellaceae</taxon>
        <taxon>Marinoscillum</taxon>
    </lineage>
</organism>
<gene>
    <name evidence="3" type="ORF">C7460_10430</name>
</gene>
<evidence type="ECO:0000256" key="1">
    <source>
        <dbReference type="ARBA" id="ARBA00022801"/>
    </source>
</evidence>
<dbReference type="EMBL" id="QREG01000004">
    <property type="protein sequence ID" value="REE01011.1"/>
    <property type="molecule type" value="Genomic_DNA"/>
</dbReference>
<accession>A0A3D9L7C2</accession>
<dbReference type="InterPro" id="IPR036457">
    <property type="entry name" value="PPM-type-like_dom_sf"/>
</dbReference>
<proteinExistence type="predicted"/>
<dbReference type="InterPro" id="IPR001932">
    <property type="entry name" value="PPM-type_phosphatase-like_dom"/>
</dbReference>
<dbReference type="Gene3D" id="3.60.40.10">
    <property type="entry name" value="PPM-type phosphatase domain"/>
    <property type="match status" value="1"/>
</dbReference>
<keyword evidence="4" id="KW-1185">Reference proteome</keyword>
<dbReference type="SUPFAM" id="SSF81606">
    <property type="entry name" value="PP2C-like"/>
    <property type="match status" value="1"/>
</dbReference>
<evidence type="ECO:0000313" key="4">
    <source>
        <dbReference type="Proteomes" id="UP000256779"/>
    </source>
</evidence>
<evidence type="ECO:0000313" key="3">
    <source>
        <dbReference type="EMBL" id="REE01011.1"/>
    </source>
</evidence>
<dbReference type="Pfam" id="PF07228">
    <property type="entry name" value="SpoIIE"/>
    <property type="match status" value="1"/>
</dbReference>
<dbReference type="AlphaFoldDB" id="A0A3D9L7C2"/>
<protein>
    <submittedName>
        <fullName evidence="3">Stage II sporulation protein E</fullName>
    </submittedName>
</protein>
<dbReference type="GO" id="GO:0016791">
    <property type="term" value="F:phosphatase activity"/>
    <property type="evidence" value="ECO:0007669"/>
    <property type="project" value="TreeGrafter"/>
</dbReference>
<reference evidence="3 4" key="1">
    <citation type="submission" date="2018-07" db="EMBL/GenBank/DDBJ databases">
        <title>Genomic Encyclopedia of Type Strains, Phase IV (KMG-IV): sequencing the most valuable type-strain genomes for metagenomic binning, comparative biology and taxonomic classification.</title>
        <authorList>
            <person name="Goeker M."/>
        </authorList>
    </citation>
    <scope>NUCLEOTIDE SEQUENCE [LARGE SCALE GENOMIC DNA]</scope>
    <source>
        <strain evidence="3 4">DSM 4134</strain>
    </source>
</reference>
<comment type="caution">
    <text evidence="3">The sequence shown here is derived from an EMBL/GenBank/DDBJ whole genome shotgun (WGS) entry which is preliminary data.</text>
</comment>